<dbReference type="OrthoDB" id="646197at2759"/>
<dbReference type="Pfam" id="PF21590">
    <property type="entry name" value="AP5B1_C"/>
    <property type="match status" value="1"/>
</dbReference>
<dbReference type="SUPFAM" id="SSF48371">
    <property type="entry name" value="ARM repeat"/>
    <property type="match status" value="1"/>
</dbReference>
<dbReference type="AlphaFoldDB" id="A0A445AJZ7"/>
<sequence length="1117" mass="126319">MTEKAAPPPSKPLTPQEWETLIEDFQFSGGERRQNKWSSLPSLLDLLLNSVLRKDFPLSVKFQLLVFLDEFSDSFFTPDDDHAHQLGRVIDALRTVVQSPIDGIYITTSFREQFMISVTSIVVCVTEKKLQLHVQQIESLVELLLTVINRPNFGSDRQTRSIACECLRELERSNPCLLSDIVGHLWSLCQNERTHASQGYILLLTMAIHNIVVKQLHVSVVNSSIPMVPFNVPQCVLSDSGVAYGGNLNLKELRKALAFLLEWPQILTPCGMMEFMAMVIPVAAALEMQPSMLKVQFFGLIYSYNPVLCHVILMMYLRFLDAFAGQEWELSQRLLLISRESQHYLVFRLLAVQWFLGFNQLIFSRSCQKTKSMIKACSSFYPALFDPLALKALKLDLLVFCSVCVEVLRMKEDGDAELVDSVKLLEDGLICVSSFKWLPPGSTEIAIAFRIFHKFLIGASTHSNNDPSTTRNLLESMIFHTIEGMLVNMMLESRRVVPVVVAFVDRLLSCKKHSWLAERLLQKFDEHLLPKVKMDYKLVYCFPIFDRIAENQTIPPCGLLDLLANFIIFLVERHGPNTGLKSWSQGSRVLGICQTMMMHHHSSRLFLRLSHLLAFTCLHFPDLEVRDSSRIYLRMLVCIPGKKLRDILTLGNTIHGISPSSHPSSFFNVQSPRSTQKLKTIKNLSTCIHLDRVTPLLVKQFWSLSLSNLVVNNSKPVYLESITDLETPVEDKECSENSSTEITHETRKLDQPQAPLRVMDSKVAEILNILRKHFSSIPDFRYMPGLKVRISCRLRFESNTFNRLLGIDSTTTSLDDMDALPAIYATVLNFSSSAPYGPIPSCHIPFLLGEPHSNDDSSQNASLSIVPVGSDFREEKYRTTVIIELEPREPTPGIVDVHIETNAENGQIIQGPLQGITVGIEDMFLKAIVPSDIPEAVIPRYNFDLFTALWEACGSSSNTGRETFQLKGRNGIAAISGTQSVKLLDVPATSLIRATEHHLAPFVIGVRGEPLIEALWERRIIQDIIWEDDSRDATSVANLEAGPLRLTYNDQEYEKGVTSNGRRRYLGCFLVLIFLPPRFHLLFQMEVGDVSTLVRIRTDHWPSLAYIDDYLEALYLS</sequence>
<protein>
    <submittedName>
        <fullName evidence="3">Uncharacterized protein</fullName>
    </submittedName>
</protein>
<dbReference type="InterPro" id="IPR016024">
    <property type="entry name" value="ARM-type_fold"/>
</dbReference>
<dbReference type="InterPro" id="IPR048979">
    <property type="entry name" value="AP5B1_middle"/>
</dbReference>
<evidence type="ECO:0000259" key="2">
    <source>
        <dbReference type="Pfam" id="PF21590"/>
    </source>
</evidence>
<dbReference type="EMBL" id="SDMP01000012">
    <property type="protein sequence ID" value="RYR26708.1"/>
    <property type="molecule type" value="Genomic_DNA"/>
</dbReference>
<dbReference type="Pfam" id="PF21588">
    <property type="entry name" value="AP5B1_middle"/>
    <property type="match status" value="1"/>
</dbReference>
<dbReference type="PANTHER" id="PTHR34033:SF1">
    <property type="entry name" value="AP-5 COMPLEX SUBUNIT BETA-1"/>
    <property type="match status" value="1"/>
</dbReference>
<reference evidence="3 4" key="1">
    <citation type="submission" date="2019-01" db="EMBL/GenBank/DDBJ databases">
        <title>Sequencing of cultivated peanut Arachis hypogaea provides insights into genome evolution and oil improvement.</title>
        <authorList>
            <person name="Chen X."/>
        </authorList>
    </citation>
    <scope>NUCLEOTIDE SEQUENCE [LARGE SCALE GENOMIC DNA]</scope>
    <source>
        <strain evidence="4">cv. Fuhuasheng</strain>
        <tissue evidence="3">Leaves</tissue>
    </source>
</reference>
<dbReference type="InterPro" id="IPR048981">
    <property type="entry name" value="AP5B1_C"/>
</dbReference>
<dbReference type="InterPro" id="IPR038741">
    <property type="entry name" value="AP5B1"/>
</dbReference>
<comment type="caution">
    <text evidence="3">The sequence shown here is derived from an EMBL/GenBank/DDBJ whole genome shotgun (WGS) entry which is preliminary data.</text>
</comment>
<evidence type="ECO:0000259" key="1">
    <source>
        <dbReference type="Pfam" id="PF21588"/>
    </source>
</evidence>
<name>A0A445AJZ7_ARAHY</name>
<evidence type="ECO:0000313" key="3">
    <source>
        <dbReference type="EMBL" id="RYR26708.1"/>
    </source>
</evidence>
<keyword evidence="4" id="KW-1185">Reference proteome</keyword>
<dbReference type="GO" id="GO:0030119">
    <property type="term" value="C:AP-type membrane coat adaptor complex"/>
    <property type="evidence" value="ECO:0007669"/>
    <property type="project" value="TreeGrafter"/>
</dbReference>
<dbReference type="PANTHER" id="PTHR34033">
    <property type="entry name" value="AP-5 COMPLEX SUBUNIT BETA-1"/>
    <property type="match status" value="1"/>
</dbReference>
<evidence type="ECO:0000313" key="4">
    <source>
        <dbReference type="Proteomes" id="UP000289738"/>
    </source>
</evidence>
<dbReference type="GO" id="GO:0016197">
    <property type="term" value="P:endosomal transport"/>
    <property type="evidence" value="ECO:0007669"/>
    <property type="project" value="InterPro"/>
</dbReference>
<accession>A0A445AJZ7</accession>
<dbReference type="Proteomes" id="UP000289738">
    <property type="component" value="Chromosome B02"/>
</dbReference>
<gene>
    <name evidence="3" type="ORF">Ahy_B02g061011</name>
</gene>
<feature type="domain" description="AP5B1 C-terminal" evidence="2">
    <location>
        <begin position="1067"/>
        <end position="1113"/>
    </location>
</feature>
<proteinExistence type="predicted"/>
<organism evidence="3 4">
    <name type="scientific">Arachis hypogaea</name>
    <name type="common">Peanut</name>
    <dbReference type="NCBI Taxonomy" id="3818"/>
    <lineage>
        <taxon>Eukaryota</taxon>
        <taxon>Viridiplantae</taxon>
        <taxon>Streptophyta</taxon>
        <taxon>Embryophyta</taxon>
        <taxon>Tracheophyta</taxon>
        <taxon>Spermatophyta</taxon>
        <taxon>Magnoliopsida</taxon>
        <taxon>eudicotyledons</taxon>
        <taxon>Gunneridae</taxon>
        <taxon>Pentapetalae</taxon>
        <taxon>rosids</taxon>
        <taxon>fabids</taxon>
        <taxon>Fabales</taxon>
        <taxon>Fabaceae</taxon>
        <taxon>Papilionoideae</taxon>
        <taxon>50 kb inversion clade</taxon>
        <taxon>dalbergioids sensu lato</taxon>
        <taxon>Dalbergieae</taxon>
        <taxon>Pterocarpus clade</taxon>
        <taxon>Arachis</taxon>
    </lineage>
</organism>
<dbReference type="STRING" id="3818.A0A445AJZ7"/>
<feature type="domain" description="AP5B1 middle" evidence="1">
    <location>
        <begin position="250"/>
        <end position="644"/>
    </location>
</feature>